<keyword evidence="2" id="KW-0418">Kinase</keyword>
<dbReference type="InterPro" id="IPR000719">
    <property type="entry name" value="Prot_kinase_dom"/>
</dbReference>
<evidence type="ECO:0000313" key="2">
    <source>
        <dbReference type="EMBL" id="TBU31690.1"/>
    </source>
</evidence>
<reference evidence="2" key="1">
    <citation type="submission" date="2019-01" db="EMBL/GenBank/DDBJ databases">
        <title>Draft genome sequences of three monokaryotic isolates of the white-rot basidiomycete fungus Dichomitus squalens.</title>
        <authorList>
            <consortium name="DOE Joint Genome Institute"/>
            <person name="Lopez S.C."/>
            <person name="Andreopoulos B."/>
            <person name="Pangilinan J."/>
            <person name="Lipzen A."/>
            <person name="Riley R."/>
            <person name="Ahrendt S."/>
            <person name="Ng V."/>
            <person name="Barry K."/>
            <person name="Daum C."/>
            <person name="Grigoriev I.V."/>
            <person name="Hilden K.S."/>
            <person name="Makela M.R."/>
            <person name="de Vries R.P."/>
        </authorList>
    </citation>
    <scope>NUCLEOTIDE SEQUENCE [LARGE SCALE GENOMIC DNA]</scope>
    <source>
        <strain evidence="2">OM18370.1</strain>
    </source>
</reference>
<dbReference type="SMART" id="SM00220">
    <property type="entry name" value="S_TKc"/>
    <property type="match status" value="1"/>
</dbReference>
<evidence type="ECO:0000259" key="1">
    <source>
        <dbReference type="PROSITE" id="PS50011"/>
    </source>
</evidence>
<keyword evidence="2" id="KW-0808">Transferase</keyword>
<dbReference type="InterPro" id="IPR011009">
    <property type="entry name" value="Kinase-like_dom_sf"/>
</dbReference>
<dbReference type="GO" id="GO:0004674">
    <property type="term" value="F:protein serine/threonine kinase activity"/>
    <property type="evidence" value="ECO:0007669"/>
    <property type="project" value="TreeGrafter"/>
</dbReference>
<dbReference type="PANTHER" id="PTHR44167:SF24">
    <property type="entry name" value="SERINE_THREONINE-PROTEIN KINASE CHK2"/>
    <property type="match status" value="1"/>
</dbReference>
<dbReference type="Proteomes" id="UP000292957">
    <property type="component" value="Unassembled WGS sequence"/>
</dbReference>
<dbReference type="GO" id="GO:0005634">
    <property type="term" value="C:nucleus"/>
    <property type="evidence" value="ECO:0007669"/>
    <property type="project" value="TreeGrafter"/>
</dbReference>
<dbReference type="OrthoDB" id="5987198at2759"/>
<sequence>MTEEQESVPPTLKIPPDLPAPEAWWRDRQQWLAERGYMLRPRYRPGWQPSWIVNPQKLKYEYEDMKPASSSFILDAVRTADNSLVVMKKVKSSRNPHEVEISQYLSSEALRSDPRNHSVPILDSFGVPDEPEITILVLPLLRACNDPSWQTVGEVLSFIKQIFEGLQYLHELHVAHRDCILLNITYDSRPLFPQMFHPRNPYKALDYQGPPKHSTRTARPVKYYFIDFGLSRRYNPEDGPPREDPIRGADKSVPEFKDWNGEPLDPFPTDVYYLGNVIREAVLKRYHGMKFLDPLVQDMIQADPSKRPTIQEVVRRFDELLKRTRFWTLWLRPVPVNEETAVGWYRNTRQLFRTVGYVLSRKSTIPIPS</sequence>
<organism evidence="2">
    <name type="scientific">Dichomitus squalens</name>
    <dbReference type="NCBI Taxonomy" id="114155"/>
    <lineage>
        <taxon>Eukaryota</taxon>
        <taxon>Fungi</taxon>
        <taxon>Dikarya</taxon>
        <taxon>Basidiomycota</taxon>
        <taxon>Agaricomycotina</taxon>
        <taxon>Agaricomycetes</taxon>
        <taxon>Polyporales</taxon>
        <taxon>Polyporaceae</taxon>
        <taxon>Dichomitus</taxon>
    </lineage>
</organism>
<dbReference type="PROSITE" id="PS50011">
    <property type="entry name" value="PROTEIN_KINASE_DOM"/>
    <property type="match status" value="1"/>
</dbReference>
<proteinExistence type="predicted"/>
<feature type="domain" description="Protein kinase" evidence="1">
    <location>
        <begin position="1"/>
        <end position="321"/>
    </location>
</feature>
<name>A0A4Q9MUQ8_9APHY</name>
<dbReference type="PANTHER" id="PTHR44167">
    <property type="entry name" value="OVARIAN-SPECIFIC SERINE/THREONINE-PROTEIN KINASE LOK-RELATED"/>
    <property type="match status" value="1"/>
</dbReference>
<dbReference type="SUPFAM" id="SSF56112">
    <property type="entry name" value="Protein kinase-like (PK-like)"/>
    <property type="match status" value="1"/>
</dbReference>
<accession>A0A4Q9MUQ8</accession>
<dbReference type="GO" id="GO:0044773">
    <property type="term" value="P:mitotic DNA damage checkpoint signaling"/>
    <property type="evidence" value="ECO:0007669"/>
    <property type="project" value="TreeGrafter"/>
</dbReference>
<dbReference type="AlphaFoldDB" id="A0A4Q9MUQ8"/>
<gene>
    <name evidence="2" type="ORF">BD311DRAFT_752267</name>
</gene>
<dbReference type="GO" id="GO:0005524">
    <property type="term" value="F:ATP binding"/>
    <property type="evidence" value="ECO:0007669"/>
    <property type="project" value="InterPro"/>
</dbReference>
<protein>
    <submittedName>
        <fullName evidence="2">Kinase-like domain-containing protein</fullName>
    </submittedName>
</protein>
<dbReference type="Gene3D" id="1.10.510.10">
    <property type="entry name" value="Transferase(Phosphotransferase) domain 1"/>
    <property type="match status" value="1"/>
</dbReference>
<dbReference type="EMBL" id="ML143398">
    <property type="protein sequence ID" value="TBU31690.1"/>
    <property type="molecule type" value="Genomic_DNA"/>
</dbReference>